<evidence type="ECO:0000256" key="3">
    <source>
        <dbReference type="ARBA" id="ARBA00023786"/>
    </source>
</evidence>
<dbReference type="SMART" id="SM00369">
    <property type="entry name" value="LRR_TYP"/>
    <property type="match status" value="9"/>
</dbReference>
<dbReference type="InterPro" id="IPR003591">
    <property type="entry name" value="Leu-rich_rpt_typical-subtyp"/>
</dbReference>
<feature type="non-terminal residue" evidence="7">
    <location>
        <position position="1"/>
    </location>
</feature>
<dbReference type="InterPro" id="IPR055414">
    <property type="entry name" value="LRR_R13L4/SHOC2-like"/>
</dbReference>
<reference evidence="7 8" key="2">
    <citation type="journal article" date="2017" name="Front. Plant Sci.">
        <title>Gene Classification and Mining of Molecular Markers Useful in Red Clover (Trifolium pratense) Breeding.</title>
        <authorList>
            <person name="Istvanek J."/>
            <person name="Dluhosova J."/>
            <person name="Dluhos P."/>
            <person name="Patkova L."/>
            <person name="Nedelnik J."/>
            <person name="Repkova J."/>
        </authorList>
    </citation>
    <scope>NUCLEOTIDE SEQUENCE [LARGE SCALE GENOMIC DNA]</scope>
    <source>
        <strain evidence="8">cv. Tatra</strain>
        <tissue evidence="7">Young leaves</tissue>
    </source>
</reference>
<dbReference type="EMBL" id="ASHM01016878">
    <property type="protein sequence ID" value="PNX98652.1"/>
    <property type="molecule type" value="Genomic_DNA"/>
</dbReference>
<feature type="domain" description="Disease resistance R13L4/SHOC-2-like LRR" evidence="6">
    <location>
        <begin position="256"/>
        <end position="354"/>
    </location>
</feature>
<name>A0A2K3N6J7_TRIPR</name>
<evidence type="ECO:0000313" key="8">
    <source>
        <dbReference type="Proteomes" id="UP000236291"/>
    </source>
</evidence>
<accession>A0A2K3N6J7</accession>
<dbReference type="InterPro" id="IPR050715">
    <property type="entry name" value="LRR-SigEffector_domain"/>
</dbReference>
<dbReference type="Pfam" id="PF23598">
    <property type="entry name" value="LRR_14"/>
    <property type="match status" value="1"/>
</dbReference>
<dbReference type="SUPFAM" id="SSF52058">
    <property type="entry name" value="L domain-like"/>
    <property type="match status" value="1"/>
</dbReference>
<dbReference type="AlphaFoldDB" id="A0A2K3N6J7"/>
<evidence type="ECO:0000256" key="2">
    <source>
        <dbReference type="ARBA" id="ARBA00022737"/>
    </source>
</evidence>
<dbReference type="FunFam" id="3.80.10.10:FF:000405">
    <property type="entry name" value="Plant intracellular Ras-group-related LRR protein 4"/>
    <property type="match status" value="1"/>
</dbReference>
<dbReference type="Proteomes" id="UP000236291">
    <property type="component" value="Unassembled WGS sequence"/>
</dbReference>
<dbReference type="Pfam" id="PF00560">
    <property type="entry name" value="LRR_1"/>
    <property type="match status" value="1"/>
</dbReference>
<dbReference type="STRING" id="57577.A0A2K3N6J7"/>
<dbReference type="Gene3D" id="3.80.10.10">
    <property type="entry name" value="Ribonuclease Inhibitor"/>
    <property type="match status" value="1"/>
</dbReference>
<organism evidence="7 8">
    <name type="scientific">Trifolium pratense</name>
    <name type="common">Red clover</name>
    <dbReference type="NCBI Taxonomy" id="57577"/>
    <lineage>
        <taxon>Eukaryota</taxon>
        <taxon>Viridiplantae</taxon>
        <taxon>Streptophyta</taxon>
        <taxon>Embryophyta</taxon>
        <taxon>Tracheophyta</taxon>
        <taxon>Spermatophyta</taxon>
        <taxon>Magnoliopsida</taxon>
        <taxon>eudicotyledons</taxon>
        <taxon>Gunneridae</taxon>
        <taxon>Pentapetalae</taxon>
        <taxon>rosids</taxon>
        <taxon>fabids</taxon>
        <taxon>Fabales</taxon>
        <taxon>Fabaceae</taxon>
        <taxon>Papilionoideae</taxon>
        <taxon>50 kb inversion clade</taxon>
        <taxon>NPAAA clade</taxon>
        <taxon>Hologalegina</taxon>
        <taxon>IRL clade</taxon>
        <taxon>Trifolieae</taxon>
        <taxon>Trifolium</taxon>
    </lineage>
</organism>
<comment type="caution">
    <text evidence="7">The sequence shown here is derived from an EMBL/GenBank/DDBJ whole genome shotgun (WGS) entry which is preliminary data.</text>
</comment>
<dbReference type="GO" id="GO:0005886">
    <property type="term" value="C:plasma membrane"/>
    <property type="evidence" value="ECO:0007669"/>
    <property type="project" value="TreeGrafter"/>
</dbReference>
<sequence>PLQTSPPSSTIATTMATTPYPKPPSQATLNTIQEITQIYSSLPPRPSIEEIEAATTTLDTLNNLEETKLQEISTQKPPHDVPDDLFYVLQQLKNTMVLFQSHQQRKEAIHLLQLDKMFQTFGDLIQRASELISPDEDTNTKKKKLPTLLEDVEEEEELQKSDDFEDEKGSLVHKPFLFTGDGSIEKLSLIKVATVIENCANNKDTTLELRGKLVDQMEWLPLSIGKLSDVTQIDLSENRIMALPTTIVGLKALTKLDLHSNQLINLPNSFGELINLIDLDLHANKLKSLPASFGDLTNLVELDLSTNDFIQLPDKIGNLISLKRLNVETNRLEELPFTIGNCTSLSVLKLDFNELKALPEAIGKLECLEILTLHYNRIKKLPTTIGNLSNLEELDVSFNELEFVPENLCFAVSLKKLNLGKNFADLRALPTSIGNLEMLEELDISDDQIKTLPESFRFLSKLRVFRADVTPLEVPPKEVVKLGAQEVVQYMADYVTNRDAKLLSLKKKKKKGFCFWFCSICGPQQE</sequence>
<evidence type="ECO:0000256" key="5">
    <source>
        <dbReference type="SAM" id="MobiDB-lite"/>
    </source>
</evidence>
<gene>
    <name evidence="7" type="ORF">L195_g021904</name>
</gene>
<proteinExistence type="inferred from homology"/>
<dbReference type="PANTHER" id="PTHR45752:SF15">
    <property type="entry name" value="PLANT INTRACELLULAR RAS-GROUP-RELATED LRR PROTEIN 5"/>
    <property type="match status" value="1"/>
</dbReference>
<dbReference type="SMART" id="SM00364">
    <property type="entry name" value="LRR_BAC"/>
    <property type="match status" value="7"/>
</dbReference>
<keyword evidence="2" id="KW-0677">Repeat</keyword>
<reference evidence="7 8" key="1">
    <citation type="journal article" date="2014" name="Am. J. Bot.">
        <title>Genome assembly and annotation for red clover (Trifolium pratense; Fabaceae).</title>
        <authorList>
            <person name="Istvanek J."/>
            <person name="Jaros M."/>
            <person name="Krenek A."/>
            <person name="Repkova J."/>
        </authorList>
    </citation>
    <scope>NUCLEOTIDE SEQUENCE [LARGE SCALE GENOMIC DNA]</scope>
    <source>
        <strain evidence="8">cv. Tatra</strain>
        <tissue evidence="7">Young leaves</tissue>
    </source>
</reference>
<dbReference type="InterPro" id="IPR001611">
    <property type="entry name" value="Leu-rich_rpt"/>
</dbReference>
<feature type="region of interest" description="Disordered" evidence="5">
    <location>
        <begin position="135"/>
        <end position="166"/>
    </location>
</feature>
<dbReference type="InterPro" id="IPR032675">
    <property type="entry name" value="LRR_dom_sf"/>
</dbReference>
<evidence type="ECO:0000259" key="6">
    <source>
        <dbReference type="Pfam" id="PF23598"/>
    </source>
</evidence>
<evidence type="ECO:0000256" key="1">
    <source>
        <dbReference type="ARBA" id="ARBA00022614"/>
    </source>
</evidence>
<evidence type="ECO:0000256" key="4">
    <source>
        <dbReference type="ARBA" id="ARBA00037519"/>
    </source>
</evidence>
<dbReference type="PROSITE" id="PS51450">
    <property type="entry name" value="LRR"/>
    <property type="match status" value="1"/>
</dbReference>
<evidence type="ECO:0000313" key="7">
    <source>
        <dbReference type="EMBL" id="PNX98652.1"/>
    </source>
</evidence>
<comment type="function">
    <text evidence="4">Leucine-rich repeat protein that likely mediates protein interactions, possibly in the context of signal transduction.</text>
</comment>
<comment type="similarity">
    <text evidence="3">Belongs to the SHOC2 family.</text>
</comment>
<keyword evidence="1" id="KW-0433">Leucine-rich repeat</keyword>
<dbReference type="PANTHER" id="PTHR45752">
    <property type="entry name" value="LEUCINE-RICH REPEAT-CONTAINING"/>
    <property type="match status" value="1"/>
</dbReference>
<feature type="compositionally biased region" description="Polar residues" evidence="5">
    <location>
        <begin position="1"/>
        <end position="17"/>
    </location>
</feature>
<protein>
    <submittedName>
        <fullName evidence="7">Leucine-rich repeat protein shoc-2-like</fullName>
    </submittedName>
</protein>
<feature type="region of interest" description="Disordered" evidence="5">
    <location>
        <begin position="1"/>
        <end position="24"/>
    </location>
</feature>